<keyword evidence="4 5" id="KW-0560">Oxidoreductase</keyword>
<comment type="similarity">
    <text evidence="1 5">Belongs to the MsrB Met sulfoxide reductase family.</text>
</comment>
<evidence type="ECO:0000256" key="1">
    <source>
        <dbReference type="ARBA" id="ARBA00007174"/>
    </source>
</evidence>
<dbReference type="InterPro" id="IPR028427">
    <property type="entry name" value="Met_Sox_Rdtase_MsrB"/>
</dbReference>
<evidence type="ECO:0000259" key="6">
    <source>
        <dbReference type="PROSITE" id="PS51790"/>
    </source>
</evidence>
<dbReference type="PANTHER" id="PTHR46081:SF8">
    <property type="entry name" value="PEPTIDE METHIONINE SULFOXIDE REDUCTASE 2"/>
    <property type="match status" value="1"/>
</dbReference>
<dbReference type="Proteomes" id="UP001479436">
    <property type="component" value="Unassembled WGS sequence"/>
</dbReference>
<evidence type="ECO:0000256" key="2">
    <source>
        <dbReference type="ARBA" id="ARBA00022723"/>
    </source>
</evidence>
<comment type="cofactor">
    <cofactor evidence="5">
        <name>Zn(2+)</name>
        <dbReference type="ChEBI" id="CHEBI:29105"/>
    </cofactor>
    <text evidence="5">Binds 1 zinc ion per subunit.</text>
</comment>
<keyword evidence="8" id="KW-1185">Reference proteome</keyword>
<dbReference type="Gene3D" id="2.170.150.20">
    <property type="entry name" value="Peptide methionine sulfoxide reductase"/>
    <property type="match status" value="1"/>
</dbReference>
<feature type="domain" description="MsrB" evidence="6">
    <location>
        <begin position="54"/>
        <end position="177"/>
    </location>
</feature>
<dbReference type="SUPFAM" id="SSF51316">
    <property type="entry name" value="Mss4-like"/>
    <property type="match status" value="1"/>
</dbReference>
<dbReference type="NCBIfam" id="TIGR00357">
    <property type="entry name" value="peptide-methionine (R)-S-oxide reductase MsrB"/>
    <property type="match status" value="1"/>
</dbReference>
<evidence type="ECO:0000256" key="5">
    <source>
        <dbReference type="RuleBase" id="RU365044"/>
    </source>
</evidence>
<dbReference type="PROSITE" id="PS51790">
    <property type="entry name" value="MSRB"/>
    <property type="match status" value="1"/>
</dbReference>
<gene>
    <name evidence="7" type="primary">MSRB5</name>
    <name evidence="7" type="ORF">K7432_006270</name>
</gene>
<dbReference type="EMBL" id="JASJQH010007146">
    <property type="protein sequence ID" value="KAK9717357.1"/>
    <property type="molecule type" value="Genomic_DNA"/>
</dbReference>
<comment type="catalytic activity">
    <reaction evidence="5">
        <text>L-methionyl-[protein] + [thioredoxin]-disulfide + H2O = L-methionyl-(R)-S-oxide-[protein] + [thioredoxin]-dithiol</text>
        <dbReference type="Rhea" id="RHEA:24164"/>
        <dbReference type="Rhea" id="RHEA-COMP:10698"/>
        <dbReference type="Rhea" id="RHEA-COMP:10700"/>
        <dbReference type="Rhea" id="RHEA-COMP:12313"/>
        <dbReference type="Rhea" id="RHEA-COMP:12314"/>
        <dbReference type="ChEBI" id="CHEBI:15377"/>
        <dbReference type="ChEBI" id="CHEBI:16044"/>
        <dbReference type="ChEBI" id="CHEBI:29950"/>
        <dbReference type="ChEBI" id="CHEBI:45764"/>
        <dbReference type="ChEBI" id="CHEBI:50058"/>
        <dbReference type="EC" id="1.8.4.12"/>
    </reaction>
</comment>
<dbReference type="InterPro" id="IPR002579">
    <property type="entry name" value="Met_Sox_Rdtase_MsrB_dom"/>
</dbReference>
<protein>
    <recommendedName>
        <fullName evidence="5">Peptide-methionine (R)-S-oxide reductase</fullName>
        <ecNumber evidence="5">1.8.4.12</ecNumber>
    </recommendedName>
</protein>
<keyword evidence="2 5" id="KW-0479">Metal-binding</keyword>
<sequence length="179" mass="20355">MLFLTKMFKTVRPVSTRFLGRVLPPVNSHLVRFPNALRVQTFTTSNGFHQKKTEEEWRVILNPEQFHVLREKGTEAPYSGEYDQKFDQGVYHCTGCDAPLYTSDTKFGSNCGWPAFFQGIPGAIERHQDETYGMKRTEITCSACGGHLGHVFKGEGYDTPTDERHCVNSISLRFTPKSQ</sequence>
<name>A0ABR2W2A4_9FUNG</name>
<organism evidence="7 8">
    <name type="scientific">Basidiobolus ranarum</name>
    <dbReference type="NCBI Taxonomy" id="34480"/>
    <lineage>
        <taxon>Eukaryota</taxon>
        <taxon>Fungi</taxon>
        <taxon>Fungi incertae sedis</taxon>
        <taxon>Zoopagomycota</taxon>
        <taxon>Entomophthoromycotina</taxon>
        <taxon>Basidiobolomycetes</taxon>
        <taxon>Basidiobolales</taxon>
        <taxon>Basidiobolaceae</taxon>
        <taxon>Basidiobolus</taxon>
    </lineage>
</organism>
<evidence type="ECO:0000256" key="4">
    <source>
        <dbReference type="ARBA" id="ARBA00023002"/>
    </source>
</evidence>
<dbReference type="PANTHER" id="PTHR46081">
    <property type="entry name" value="PEPTIDE METHIONINE SULFOXIDE REDUCTASE 2"/>
    <property type="match status" value="1"/>
</dbReference>
<evidence type="ECO:0000256" key="3">
    <source>
        <dbReference type="ARBA" id="ARBA00022833"/>
    </source>
</evidence>
<dbReference type="GO" id="GO:0033743">
    <property type="term" value="F:peptide-methionine (R)-S-oxide reductase activity"/>
    <property type="evidence" value="ECO:0007669"/>
    <property type="project" value="UniProtKB-EC"/>
</dbReference>
<comment type="caution">
    <text evidence="7">The sequence shown here is derived from an EMBL/GenBank/DDBJ whole genome shotgun (WGS) entry which is preliminary data.</text>
</comment>
<dbReference type="Pfam" id="PF01641">
    <property type="entry name" value="SelR"/>
    <property type="match status" value="1"/>
</dbReference>
<evidence type="ECO:0000313" key="7">
    <source>
        <dbReference type="EMBL" id="KAK9717357.1"/>
    </source>
</evidence>
<dbReference type="EC" id="1.8.4.12" evidence="5"/>
<evidence type="ECO:0000313" key="8">
    <source>
        <dbReference type="Proteomes" id="UP001479436"/>
    </source>
</evidence>
<keyword evidence="3 5" id="KW-0862">Zinc</keyword>
<proteinExistence type="inferred from homology"/>
<accession>A0ABR2W2A4</accession>
<dbReference type="InterPro" id="IPR011057">
    <property type="entry name" value="Mss4-like_sf"/>
</dbReference>
<reference evidence="7 8" key="1">
    <citation type="submission" date="2023-04" db="EMBL/GenBank/DDBJ databases">
        <title>Genome of Basidiobolus ranarum AG-B5.</title>
        <authorList>
            <person name="Stajich J.E."/>
            <person name="Carter-House D."/>
            <person name="Gryganskyi A."/>
        </authorList>
    </citation>
    <scope>NUCLEOTIDE SEQUENCE [LARGE SCALE GENOMIC DNA]</scope>
    <source>
        <strain evidence="7 8">AG-B5</strain>
    </source>
</reference>